<keyword evidence="2" id="KW-1185">Reference proteome</keyword>
<comment type="caution">
    <text evidence="1">The sequence shown here is derived from an EMBL/GenBank/DDBJ whole genome shotgun (WGS) entry which is preliminary data.</text>
</comment>
<reference evidence="1" key="1">
    <citation type="submission" date="2020-08" db="EMBL/GenBank/DDBJ databases">
        <title>Multicomponent nature underlies the extraordinary mechanical properties of spider dragline silk.</title>
        <authorList>
            <person name="Kono N."/>
            <person name="Nakamura H."/>
            <person name="Mori M."/>
            <person name="Yoshida Y."/>
            <person name="Ohtoshi R."/>
            <person name="Malay A.D."/>
            <person name="Moran D.A.P."/>
            <person name="Tomita M."/>
            <person name="Numata K."/>
            <person name="Arakawa K."/>
        </authorList>
    </citation>
    <scope>NUCLEOTIDE SEQUENCE</scope>
</reference>
<accession>A0A8X6VV92</accession>
<proteinExistence type="predicted"/>
<dbReference type="AlphaFoldDB" id="A0A8X6VV92"/>
<dbReference type="Proteomes" id="UP000887159">
    <property type="component" value="Unassembled WGS sequence"/>
</dbReference>
<evidence type="ECO:0000313" key="1">
    <source>
        <dbReference type="EMBL" id="GFY23075.1"/>
    </source>
</evidence>
<sequence>MFVGVFSPDTMLLLYPHQLSSPIGHKACCGFSSVDSLWKYVAQMDLDISATDFLTFLLMASHNIFAVEFLHQLAFLIQISIYCLTAWWILNCSLGLSVLLPSSFGRGRCTLVFQQEIHRRICLILEPLRNPFEFPSPTY</sequence>
<gene>
    <name evidence="1" type="ORF">TNCV_3763151</name>
</gene>
<evidence type="ECO:0000313" key="2">
    <source>
        <dbReference type="Proteomes" id="UP000887159"/>
    </source>
</evidence>
<protein>
    <submittedName>
        <fullName evidence="1">Uncharacterized protein</fullName>
    </submittedName>
</protein>
<organism evidence="1 2">
    <name type="scientific">Trichonephila clavipes</name>
    <name type="common">Golden silk orbweaver</name>
    <name type="synonym">Nephila clavipes</name>
    <dbReference type="NCBI Taxonomy" id="2585209"/>
    <lineage>
        <taxon>Eukaryota</taxon>
        <taxon>Metazoa</taxon>
        <taxon>Ecdysozoa</taxon>
        <taxon>Arthropoda</taxon>
        <taxon>Chelicerata</taxon>
        <taxon>Arachnida</taxon>
        <taxon>Araneae</taxon>
        <taxon>Araneomorphae</taxon>
        <taxon>Entelegynae</taxon>
        <taxon>Araneoidea</taxon>
        <taxon>Nephilidae</taxon>
        <taxon>Trichonephila</taxon>
    </lineage>
</organism>
<dbReference type="EMBL" id="BMAU01021362">
    <property type="protein sequence ID" value="GFY23075.1"/>
    <property type="molecule type" value="Genomic_DNA"/>
</dbReference>
<name>A0A8X6VV92_TRICX</name>